<accession>A0A0L0UY21</accession>
<dbReference type="Proteomes" id="UP000054564">
    <property type="component" value="Unassembled WGS sequence"/>
</dbReference>
<dbReference type="AlphaFoldDB" id="A0A0L0UY21"/>
<dbReference type="CDD" id="cd22744">
    <property type="entry name" value="OTU"/>
    <property type="match status" value="1"/>
</dbReference>
<reference evidence="2" key="1">
    <citation type="submission" date="2014-03" db="EMBL/GenBank/DDBJ databases">
        <title>The Genome Sequence of Puccinia striiformis f. sp. tritici PST-78.</title>
        <authorList>
            <consortium name="The Broad Institute Genome Sequencing Platform"/>
            <person name="Cuomo C."/>
            <person name="Hulbert S."/>
            <person name="Chen X."/>
            <person name="Walker B."/>
            <person name="Young S.K."/>
            <person name="Zeng Q."/>
            <person name="Gargeya S."/>
            <person name="Fitzgerald M."/>
            <person name="Haas B."/>
            <person name="Abouelleil A."/>
            <person name="Alvarado L."/>
            <person name="Arachchi H.M."/>
            <person name="Berlin A.M."/>
            <person name="Chapman S.B."/>
            <person name="Goldberg J."/>
            <person name="Griggs A."/>
            <person name="Gujja S."/>
            <person name="Hansen M."/>
            <person name="Howarth C."/>
            <person name="Imamovic A."/>
            <person name="Larimer J."/>
            <person name="McCowan C."/>
            <person name="Montmayeur A."/>
            <person name="Murphy C."/>
            <person name="Neiman D."/>
            <person name="Pearson M."/>
            <person name="Priest M."/>
            <person name="Roberts A."/>
            <person name="Saif S."/>
            <person name="Shea T."/>
            <person name="Sisk P."/>
            <person name="Sykes S."/>
            <person name="Wortman J."/>
            <person name="Nusbaum C."/>
            <person name="Birren B."/>
        </authorList>
    </citation>
    <scope>NUCLEOTIDE SEQUENCE [LARGE SCALE GENOMIC DNA]</scope>
    <source>
        <strain evidence="2">race PST-78</strain>
    </source>
</reference>
<name>A0A0L0UY21_9BASI</name>
<gene>
    <name evidence="1" type="ORF">PSTG_14660</name>
</gene>
<organism evidence="1 2">
    <name type="scientific">Puccinia striiformis f. sp. tritici PST-78</name>
    <dbReference type="NCBI Taxonomy" id="1165861"/>
    <lineage>
        <taxon>Eukaryota</taxon>
        <taxon>Fungi</taxon>
        <taxon>Dikarya</taxon>
        <taxon>Basidiomycota</taxon>
        <taxon>Pucciniomycotina</taxon>
        <taxon>Pucciniomycetes</taxon>
        <taxon>Pucciniales</taxon>
        <taxon>Pucciniaceae</taxon>
        <taxon>Puccinia</taxon>
    </lineage>
</organism>
<dbReference type="EMBL" id="AJIL01000182">
    <property type="protein sequence ID" value="KNE91947.1"/>
    <property type="molecule type" value="Genomic_DNA"/>
</dbReference>
<comment type="caution">
    <text evidence="1">The sequence shown here is derived from an EMBL/GenBank/DDBJ whole genome shotgun (WGS) entry which is preliminary data.</text>
</comment>
<sequence>MISSIRDVDSNGHCGFRSAAASIGQKEKYYEDICWAMVREIDLQAVYQQPDYLSMMAEDIPFAVLRNNLNFTQSPCQKKHWIVFPRHGEILADALRRPIIHISNLIMATYLPLSYGPTNLPPVFLVYLEGKYHYNAFKFKGRGGIYPAPPISRSWFRWRTEVATDWDALIQINRDGWDTQVPKGEPGALLDVDAVDGLQL</sequence>
<protein>
    <recommendedName>
        <fullName evidence="3">OTU domain-containing protein</fullName>
    </recommendedName>
</protein>
<evidence type="ECO:0000313" key="1">
    <source>
        <dbReference type="EMBL" id="KNE91947.1"/>
    </source>
</evidence>
<evidence type="ECO:0008006" key="3">
    <source>
        <dbReference type="Google" id="ProtNLM"/>
    </source>
</evidence>
<keyword evidence="2" id="KW-1185">Reference proteome</keyword>
<dbReference type="OrthoDB" id="2379842at2759"/>
<evidence type="ECO:0000313" key="2">
    <source>
        <dbReference type="Proteomes" id="UP000054564"/>
    </source>
</evidence>
<proteinExistence type="predicted"/>